<keyword evidence="2" id="KW-0732">Signal</keyword>
<dbReference type="PANTHER" id="PTHR31157">
    <property type="entry name" value="SCP DOMAIN-CONTAINING PROTEIN"/>
    <property type="match status" value="1"/>
</dbReference>
<feature type="signal peptide" evidence="2">
    <location>
        <begin position="1"/>
        <end position="31"/>
    </location>
</feature>
<feature type="chain" id="PRO_5045196268" description="SCP domain-containing protein" evidence="2">
    <location>
        <begin position="32"/>
        <end position="157"/>
    </location>
</feature>
<dbReference type="InterPro" id="IPR014044">
    <property type="entry name" value="CAP_dom"/>
</dbReference>
<dbReference type="PROSITE" id="PS51257">
    <property type="entry name" value="PROKAR_LIPOPROTEIN"/>
    <property type="match status" value="1"/>
</dbReference>
<gene>
    <name evidence="4" type="ORF">GCM10023320_71710</name>
</gene>
<dbReference type="Pfam" id="PF00188">
    <property type="entry name" value="CAP"/>
    <property type="match status" value="1"/>
</dbReference>
<evidence type="ECO:0000313" key="4">
    <source>
        <dbReference type="EMBL" id="GAA5137990.1"/>
    </source>
</evidence>
<keyword evidence="5" id="KW-1185">Reference proteome</keyword>
<feature type="region of interest" description="Disordered" evidence="1">
    <location>
        <begin position="67"/>
        <end position="92"/>
    </location>
</feature>
<dbReference type="InterPro" id="IPR035940">
    <property type="entry name" value="CAP_sf"/>
</dbReference>
<dbReference type="EMBL" id="BAABJO010000039">
    <property type="protein sequence ID" value="GAA5137990.1"/>
    <property type="molecule type" value="Genomic_DNA"/>
</dbReference>
<accession>A0ABP9P6B1</accession>
<evidence type="ECO:0000256" key="2">
    <source>
        <dbReference type="SAM" id="SignalP"/>
    </source>
</evidence>
<dbReference type="CDD" id="cd05379">
    <property type="entry name" value="CAP_bacterial"/>
    <property type="match status" value="1"/>
</dbReference>
<evidence type="ECO:0000259" key="3">
    <source>
        <dbReference type="Pfam" id="PF00188"/>
    </source>
</evidence>
<feature type="domain" description="SCP" evidence="3">
    <location>
        <begin position="43"/>
        <end position="148"/>
    </location>
</feature>
<dbReference type="PANTHER" id="PTHR31157:SF1">
    <property type="entry name" value="SCP DOMAIN-CONTAINING PROTEIN"/>
    <property type="match status" value="1"/>
</dbReference>
<evidence type="ECO:0000313" key="5">
    <source>
        <dbReference type="Proteomes" id="UP001500804"/>
    </source>
</evidence>
<reference evidence="5" key="1">
    <citation type="journal article" date="2019" name="Int. J. Syst. Evol. Microbiol.">
        <title>The Global Catalogue of Microorganisms (GCM) 10K type strain sequencing project: providing services to taxonomists for standard genome sequencing and annotation.</title>
        <authorList>
            <consortium name="The Broad Institute Genomics Platform"/>
            <consortium name="The Broad Institute Genome Sequencing Center for Infectious Disease"/>
            <person name="Wu L."/>
            <person name="Ma J."/>
        </authorList>
    </citation>
    <scope>NUCLEOTIDE SEQUENCE [LARGE SCALE GENOMIC DNA]</scope>
    <source>
        <strain evidence="5">JCM 18302</strain>
    </source>
</reference>
<dbReference type="SUPFAM" id="SSF55797">
    <property type="entry name" value="PR-1-like"/>
    <property type="match status" value="1"/>
</dbReference>
<comment type="caution">
    <text evidence="4">The sequence shown here is derived from an EMBL/GenBank/DDBJ whole genome shotgun (WGS) entry which is preliminary data.</text>
</comment>
<dbReference type="Gene3D" id="3.40.33.10">
    <property type="entry name" value="CAP"/>
    <property type="match status" value="1"/>
</dbReference>
<name>A0ABP9P6B1_9PSEU</name>
<organism evidence="4 5">
    <name type="scientific">Pseudonocardia adelaidensis</name>
    <dbReference type="NCBI Taxonomy" id="648754"/>
    <lineage>
        <taxon>Bacteria</taxon>
        <taxon>Bacillati</taxon>
        <taxon>Actinomycetota</taxon>
        <taxon>Actinomycetes</taxon>
        <taxon>Pseudonocardiales</taxon>
        <taxon>Pseudonocardiaceae</taxon>
        <taxon>Pseudonocardia</taxon>
    </lineage>
</organism>
<sequence>MRERTGGAARLPIVAALVAVACTVPATAAHAATSADEIDTVVALVNQERAEAGCDPVSVDAHLTDAAEGHSQDQSDMGKMTHTGSDGSSVGDRATKAGYAWRKVGENVASGTTSPERVMSLWMNSEAHRENILNCAYEDIGVARVGGYWTQDFGTPE</sequence>
<protein>
    <recommendedName>
        <fullName evidence="3">SCP domain-containing protein</fullName>
    </recommendedName>
</protein>
<proteinExistence type="predicted"/>
<dbReference type="RefSeq" id="WP_345611428.1">
    <property type="nucleotide sequence ID" value="NZ_BAABJO010000039.1"/>
</dbReference>
<evidence type="ECO:0000256" key="1">
    <source>
        <dbReference type="SAM" id="MobiDB-lite"/>
    </source>
</evidence>
<dbReference type="Proteomes" id="UP001500804">
    <property type="component" value="Unassembled WGS sequence"/>
</dbReference>